<evidence type="ECO:0000256" key="1">
    <source>
        <dbReference type="ARBA" id="ARBA00022714"/>
    </source>
</evidence>
<dbReference type="PROSITE" id="PS51296">
    <property type="entry name" value="RIESKE"/>
    <property type="match status" value="1"/>
</dbReference>
<protein>
    <submittedName>
        <fullName evidence="7">(2Fe-2S)-binding protein</fullName>
    </submittedName>
</protein>
<dbReference type="GO" id="GO:0051537">
    <property type="term" value="F:2 iron, 2 sulfur cluster binding"/>
    <property type="evidence" value="ECO:0007669"/>
    <property type="project" value="UniProtKB-KW"/>
</dbReference>
<dbReference type="GO" id="GO:0046872">
    <property type="term" value="F:metal ion binding"/>
    <property type="evidence" value="ECO:0007669"/>
    <property type="project" value="UniProtKB-KW"/>
</dbReference>
<dbReference type="Pfam" id="PF19112">
    <property type="entry name" value="VanA_C"/>
    <property type="match status" value="1"/>
</dbReference>
<reference evidence="7 8" key="1">
    <citation type="submission" date="2016-07" db="EMBL/GenBank/DDBJ databases">
        <title>Genome analysis of Burkholderia fungorum ES3-20.</title>
        <authorList>
            <person name="Xu D."/>
            <person name="Yao R."/>
            <person name="Zheng S."/>
        </authorList>
    </citation>
    <scope>NUCLEOTIDE SEQUENCE [LARGE SCALE GENOMIC DNA]</scope>
    <source>
        <strain evidence="7 8">ES3-20</strain>
    </source>
</reference>
<keyword evidence="2" id="KW-0479">Metal-binding</keyword>
<dbReference type="SUPFAM" id="SSF50022">
    <property type="entry name" value="ISP domain"/>
    <property type="match status" value="1"/>
</dbReference>
<evidence type="ECO:0000256" key="3">
    <source>
        <dbReference type="ARBA" id="ARBA00023002"/>
    </source>
</evidence>
<keyword evidence="4" id="KW-0408">Iron</keyword>
<dbReference type="InterPro" id="IPR044043">
    <property type="entry name" value="VanA_C_cat"/>
</dbReference>
<proteinExistence type="predicted"/>
<dbReference type="InterPro" id="IPR050584">
    <property type="entry name" value="Cholesterol_7-desaturase"/>
</dbReference>
<dbReference type="AlphaFoldDB" id="A0A420FEZ8"/>
<evidence type="ECO:0000313" key="7">
    <source>
        <dbReference type="EMBL" id="RKF31448.1"/>
    </source>
</evidence>
<organism evidence="7 8">
    <name type="scientific">Paraburkholderia fungorum</name>
    <dbReference type="NCBI Taxonomy" id="134537"/>
    <lineage>
        <taxon>Bacteria</taxon>
        <taxon>Pseudomonadati</taxon>
        <taxon>Pseudomonadota</taxon>
        <taxon>Betaproteobacteria</taxon>
        <taxon>Burkholderiales</taxon>
        <taxon>Burkholderiaceae</taxon>
        <taxon>Paraburkholderia</taxon>
    </lineage>
</organism>
<keyword evidence="5" id="KW-0411">Iron-sulfur</keyword>
<dbReference type="PANTHER" id="PTHR21266">
    <property type="entry name" value="IRON-SULFUR DOMAIN CONTAINING PROTEIN"/>
    <property type="match status" value="1"/>
</dbReference>
<dbReference type="Pfam" id="PF00355">
    <property type="entry name" value="Rieske"/>
    <property type="match status" value="1"/>
</dbReference>
<dbReference type="OrthoDB" id="9790995at2"/>
<keyword evidence="3" id="KW-0560">Oxidoreductase</keyword>
<dbReference type="Proteomes" id="UP000283709">
    <property type="component" value="Unassembled WGS sequence"/>
</dbReference>
<keyword evidence="1" id="KW-0001">2Fe-2S</keyword>
<dbReference type="CDD" id="cd08878">
    <property type="entry name" value="RHO_alpha_C_DMO-like"/>
    <property type="match status" value="1"/>
</dbReference>
<evidence type="ECO:0000313" key="8">
    <source>
        <dbReference type="Proteomes" id="UP000283709"/>
    </source>
</evidence>
<sequence length="366" mass="40364">MPFLSSAWYVAAFSREITADAPFARTLLDRTVVLYREASGAVVALDDRCPHRFAPLSRGRLIGGALECPYHGLRFGAAGTCVLNPHGDGRVPAGAVVRRYPTRERYGAIWIWLGEAREAETVPLPDFEFLDPLRNFTCDGYLLTRANYQLSADNLLDLSHFQYLHPDTLGSDMMARGTVQSASEGDTVWVRRSMRGEILQPFVGQAFGVADGKAADRDLDVRWQPPGLLTITVSVREAGAPPEMTRVGMSAHWLTPETANSTHYFFAFGLPREMGAEGEALVQFSVEGLMKPFRDEDLPMLEAQQRAIGERDFWSLRPALLPIDAGAVRARRIMERLIADDLAYLNAAAPGVQQRAADRVGEVSGL</sequence>
<name>A0A420FEZ8_9BURK</name>
<dbReference type="SUPFAM" id="SSF55961">
    <property type="entry name" value="Bet v1-like"/>
    <property type="match status" value="1"/>
</dbReference>
<dbReference type="InterPro" id="IPR036922">
    <property type="entry name" value="Rieske_2Fe-2S_sf"/>
</dbReference>
<comment type="caution">
    <text evidence="7">The sequence shown here is derived from an EMBL/GenBank/DDBJ whole genome shotgun (WGS) entry which is preliminary data.</text>
</comment>
<evidence type="ECO:0000259" key="6">
    <source>
        <dbReference type="PROSITE" id="PS51296"/>
    </source>
</evidence>
<dbReference type="Gene3D" id="2.102.10.10">
    <property type="entry name" value="Rieske [2Fe-2S] iron-sulphur domain"/>
    <property type="match status" value="1"/>
</dbReference>
<dbReference type="InterPro" id="IPR017941">
    <property type="entry name" value="Rieske_2Fe-2S"/>
</dbReference>
<evidence type="ECO:0000256" key="2">
    <source>
        <dbReference type="ARBA" id="ARBA00022723"/>
    </source>
</evidence>
<dbReference type="Gene3D" id="3.90.380.10">
    <property type="entry name" value="Naphthalene 1,2-dioxygenase Alpha Subunit, Chain A, domain 1"/>
    <property type="match status" value="1"/>
</dbReference>
<accession>A0A420FEZ8</accession>
<evidence type="ECO:0000256" key="5">
    <source>
        <dbReference type="ARBA" id="ARBA00023014"/>
    </source>
</evidence>
<dbReference type="PANTHER" id="PTHR21266:SF60">
    <property type="entry name" value="3-KETOSTEROID-9-ALPHA-MONOOXYGENASE, OXYGENASE COMPONENT"/>
    <property type="match status" value="1"/>
</dbReference>
<evidence type="ECO:0000256" key="4">
    <source>
        <dbReference type="ARBA" id="ARBA00023004"/>
    </source>
</evidence>
<gene>
    <name evidence="7" type="ORF">BCY88_11785</name>
</gene>
<feature type="domain" description="Rieske" evidence="6">
    <location>
        <begin position="8"/>
        <end position="111"/>
    </location>
</feature>
<dbReference type="GO" id="GO:0016491">
    <property type="term" value="F:oxidoreductase activity"/>
    <property type="evidence" value="ECO:0007669"/>
    <property type="project" value="UniProtKB-KW"/>
</dbReference>
<dbReference type="RefSeq" id="WP_120348873.1">
    <property type="nucleotide sequence ID" value="NZ_MCAS01000067.1"/>
</dbReference>
<dbReference type="EMBL" id="MCAS01000067">
    <property type="protein sequence ID" value="RKF31448.1"/>
    <property type="molecule type" value="Genomic_DNA"/>
</dbReference>